<keyword evidence="8" id="KW-0539">Nucleus</keyword>
<dbReference type="GO" id="GO:0000177">
    <property type="term" value="C:cytoplasmic exosome (RNase complex)"/>
    <property type="evidence" value="ECO:0007669"/>
    <property type="project" value="TreeGrafter"/>
</dbReference>
<feature type="domain" description="K Homology" evidence="10">
    <location>
        <begin position="160"/>
        <end position="207"/>
    </location>
</feature>
<dbReference type="Gene3D" id="3.30.1370.10">
    <property type="entry name" value="K Homology domain, type 1"/>
    <property type="match status" value="1"/>
</dbReference>
<comment type="subcellular location">
    <subcellularLocation>
        <location evidence="1">Cytoplasm</location>
    </subcellularLocation>
    <subcellularLocation>
        <location evidence="2">Nucleus</location>
        <location evidence="2">Nucleolus</location>
    </subcellularLocation>
</comment>
<evidence type="ECO:0000256" key="9">
    <source>
        <dbReference type="ARBA" id="ARBA00030615"/>
    </source>
</evidence>
<keyword evidence="13" id="KW-1185">Reference proteome</keyword>
<gene>
    <name evidence="12" type="ORF">BDK51DRAFT_36326</name>
</gene>
<dbReference type="CDD" id="cd05790">
    <property type="entry name" value="S1_Rrp40"/>
    <property type="match status" value="1"/>
</dbReference>
<dbReference type="InterPro" id="IPR049469">
    <property type="entry name" value="RRP40_KH-I"/>
</dbReference>
<dbReference type="OrthoDB" id="340500at2759"/>
<evidence type="ECO:0000256" key="4">
    <source>
        <dbReference type="ARBA" id="ARBA00022490"/>
    </source>
</evidence>
<dbReference type="GO" id="GO:0071038">
    <property type="term" value="P:TRAMP-dependent tRNA surveillance pathway"/>
    <property type="evidence" value="ECO:0007669"/>
    <property type="project" value="TreeGrafter"/>
</dbReference>
<dbReference type="GO" id="GO:0003723">
    <property type="term" value="F:RNA binding"/>
    <property type="evidence" value="ECO:0007669"/>
    <property type="project" value="UniProtKB-KW"/>
</dbReference>
<evidence type="ECO:0000313" key="13">
    <source>
        <dbReference type="Proteomes" id="UP000269721"/>
    </source>
</evidence>
<dbReference type="Pfam" id="PF21262">
    <property type="entry name" value="RRP40_S1"/>
    <property type="match status" value="1"/>
</dbReference>
<dbReference type="Gene3D" id="2.40.50.140">
    <property type="entry name" value="Nucleic acid-binding proteins"/>
    <property type="match status" value="1"/>
</dbReference>
<dbReference type="GO" id="GO:0000176">
    <property type="term" value="C:nuclear exosome (RNase complex)"/>
    <property type="evidence" value="ECO:0007669"/>
    <property type="project" value="TreeGrafter"/>
</dbReference>
<dbReference type="GO" id="GO:0000467">
    <property type="term" value="P:exonucleolytic trimming to generate mature 3'-end of 5.8S rRNA from tricistronic rRNA transcript (SSU-rRNA, 5.8S rRNA, LSU-rRNA)"/>
    <property type="evidence" value="ECO:0007669"/>
    <property type="project" value="TreeGrafter"/>
</dbReference>
<evidence type="ECO:0000313" key="12">
    <source>
        <dbReference type="EMBL" id="RKO90772.1"/>
    </source>
</evidence>
<dbReference type="InterPro" id="IPR041054">
    <property type="entry name" value="Rrp40_N_euk"/>
</dbReference>
<evidence type="ECO:0000256" key="1">
    <source>
        <dbReference type="ARBA" id="ARBA00004496"/>
    </source>
</evidence>
<keyword evidence="7" id="KW-0694">RNA-binding</keyword>
<dbReference type="GO" id="GO:0010468">
    <property type="term" value="P:regulation of gene expression"/>
    <property type="evidence" value="ECO:0007669"/>
    <property type="project" value="UniProtKB-ARBA"/>
</dbReference>
<keyword evidence="6" id="KW-0271">Exosome</keyword>
<dbReference type="Pfam" id="PF15985">
    <property type="entry name" value="KH_6"/>
    <property type="match status" value="1"/>
</dbReference>
<dbReference type="GO" id="GO:0071035">
    <property type="term" value="P:nuclear polyadenylation-dependent rRNA catabolic process"/>
    <property type="evidence" value="ECO:0007669"/>
    <property type="project" value="TreeGrafter"/>
</dbReference>
<reference evidence="13" key="1">
    <citation type="journal article" date="2018" name="Nat. Microbiol.">
        <title>Leveraging single-cell genomics to expand the fungal tree of life.</title>
        <authorList>
            <person name="Ahrendt S.R."/>
            <person name="Quandt C.A."/>
            <person name="Ciobanu D."/>
            <person name="Clum A."/>
            <person name="Salamov A."/>
            <person name="Andreopoulos B."/>
            <person name="Cheng J.F."/>
            <person name="Woyke T."/>
            <person name="Pelin A."/>
            <person name="Henrissat B."/>
            <person name="Reynolds N.K."/>
            <person name="Benny G.L."/>
            <person name="Smith M.E."/>
            <person name="James T.Y."/>
            <person name="Grigoriev I.V."/>
        </authorList>
    </citation>
    <scope>NUCLEOTIDE SEQUENCE [LARGE SCALE GENOMIC DNA]</scope>
</reference>
<name>A0A4P9WEF2_9FUNG</name>
<dbReference type="InterPro" id="IPR036612">
    <property type="entry name" value="KH_dom_type_1_sf"/>
</dbReference>
<evidence type="ECO:0000256" key="6">
    <source>
        <dbReference type="ARBA" id="ARBA00022835"/>
    </source>
</evidence>
<comment type="similarity">
    <text evidence="3">Belongs to the RRP40 family.</text>
</comment>
<dbReference type="InterPro" id="IPR004088">
    <property type="entry name" value="KH_dom_type_1"/>
</dbReference>
<dbReference type="CDD" id="cd22526">
    <property type="entry name" value="KH-I_Rrp40"/>
    <property type="match status" value="1"/>
</dbReference>
<dbReference type="GO" id="GO:0034475">
    <property type="term" value="P:U4 snRNA 3'-end processing"/>
    <property type="evidence" value="ECO:0007669"/>
    <property type="project" value="TreeGrafter"/>
</dbReference>
<dbReference type="PANTHER" id="PTHR21321">
    <property type="entry name" value="PNAS-3 RELATED"/>
    <property type="match status" value="1"/>
</dbReference>
<dbReference type="SUPFAM" id="SSF110324">
    <property type="entry name" value="Ribosomal L27 protein-like"/>
    <property type="match status" value="1"/>
</dbReference>
<dbReference type="PANTHER" id="PTHR21321:SF1">
    <property type="entry name" value="EXOSOME COMPLEX COMPONENT RRP40"/>
    <property type="match status" value="1"/>
</dbReference>
<dbReference type="GO" id="GO:0005730">
    <property type="term" value="C:nucleolus"/>
    <property type="evidence" value="ECO:0007669"/>
    <property type="project" value="UniProtKB-SubCell"/>
</dbReference>
<proteinExistence type="inferred from homology"/>
<dbReference type="FunFam" id="3.30.1370.10:FF:000038">
    <property type="entry name" value="exosome complex component RRP40"/>
    <property type="match status" value="1"/>
</dbReference>
<dbReference type="FunFam" id="2.40.50.140:FF:000112">
    <property type="entry name" value="Exosome complex component RRP40"/>
    <property type="match status" value="1"/>
</dbReference>
<dbReference type="SUPFAM" id="SSF54791">
    <property type="entry name" value="Eukaryotic type KH-domain (KH-domain type I)"/>
    <property type="match status" value="1"/>
</dbReference>
<evidence type="ECO:0000256" key="7">
    <source>
        <dbReference type="ARBA" id="ARBA00022884"/>
    </source>
</evidence>
<evidence type="ECO:0000256" key="8">
    <source>
        <dbReference type="ARBA" id="ARBA00023242"/>
    </source>
</evidence>
<dbReference type="Proteomes" id="UP000269721">
    <property type="component" value="Unassembled WGS sequence"/>
</dbReference>
<organism evidence="12 13">
    <name type="scientific">Blyttiomyces helicus</name>
    <dbReference type="NCBI Taxonomy" id="388810"/>
    <lineage>
        <taxon>Eukaryota</taxon>
        <taxon>Fungi</taxon>
        <taxon>Fungi incertae sedis</taxon>
        <taxon>Chytridiomycota</taxon>
        <taxon>Chytridiomycota incertae sedis</taxon>
        <taxon>Chytridiomycetes</taxon>
        <taxon>Chytridiomycetes incertae sedis</taxon>
        <taxon>Blyttiomyces</taxon>
    </lineage>
</organism>
<evidence type="ECO:0000259" key="10">
    <source>
        <dbReference type="Pfam" id="PF15985"/>
    </source>
</evidence>
<dbReference type="InterPro" id="IPR026699">
    <property type="entry name" value="Exosome_RNA_bind1/RRP40/RRP4"/>
</dbReference>
<dbReference type="EMBL" id="KZ995390">
    <property type="protein sequence ID" value="RKO90772.1"/>
    <property type="molecule type" value="Genomic_DNA"/>
</dbReference>
<keyword evidence="4" id="KW-0963">Cytoplasm</keyword>
<dbReference type="GO" id="GO:0071034">
    <property type="term" value="P:CUT catabolic process"/>
    <property type="evidence" value="ECO:0007669"/>
    <property type="project" value="TreeGrafter"/>
</dbReference>
<protein>
    <recommendedName>
        <fullName evidence="9">Ribosomal RNA-processing protein 40</fullName>
    </recommendedName>
</protein>
<feature type="domain" description="Exosome complex exonuclease Rrp40 N-terminal" evidence="11">
    <location>
        <begin position="34"/>
        <end position="71"/>
    </location>
</feature>
<evidence type="ECO:0000256" key="3">
    <source>
        <dbReference type="ARBA" id="ARBA00007841"/>
    </source>
</evidence>
<keyword evidence="5" id="KW-0698">rRNA processing</keyword>
<dbReference type="AlphaFoldDB" id="A0A4P9WEF2"/>
<dbReference type="SUPFAM" id="SSF50249">
    <property type="entry name" value="Nucleic acid-binding proteins"/>
    <property type="match status" value="1"/>
</dbReference>
<sequence>MQPDGAAPKIVLPGDRIPFEQGLDEVGKAIAGKIRVGPGLHHENGELVAVKAGSLRSGAGNRWWVEGSQKRYVPAVNESVLGIVTARHAEGYRVDIGAAHAATLPALAFEGATKRTKPSLEVGSLVYARVTTANRDMDPELECVNPATAKADGYGELKEGHMVRCSLSLARSLLLNDNPIFAILAEAFPFETAVGLNGRVWINAASARQIIATVAIIRKADHVSNAKVPQMVKAYLKQMADDMDES</sequence>
<dbReference type="GO" id="GO:0071051">
    <property type="term" value="P:poly(A)-dependent snoRNA 3'-end processing"/>
    <property type="evidence" value="ECO:0007669"/>
    <property type="project" value="TreeGrafter"/>
</dbReference>
<evidence type="ECO:0000259" key="11">
    <source>
        <dbReference type="Pfam" id="PF18311"/>
    </source>
</evidence>
<accession>A0A4P9WEF2</accession>
<dbReference type="Pfam" id="PF18311">
    <property type="entry name" value="Rrp40_N"/>
    <property type="match status" value="1"/>
</dbReference>
<evidence type="ECO:0000256" key="2">
    <source>
        <dbReference type="ARBA" id="ARBA00004604"/>
    </source>
</evidence>
<evidence type="ECO:0000256" key="5">
    <source>
        <dbReference type="ARBA" id="ARBA00022552"/>
    </source>
</evidence>
<dbReference type="InterPro" id="IPR012340">
    <property type="entry name" value="NA-bd_OB-fold"/>
</dbReference>
<dbReference type="Gene3D" id="2.40.50.100">
    <property type="match status" value="1"/>
</dbReference>
<dbReference type="InterPro" id="IPR037319">
    <property type="entry name" value="Rrp40_S1"/>
</dbReference>